<dbReference type="HAMAP" id="MF_00505">
    <property type="entry name" value="HSP90"/>
    <property type="match status" value="1"/>
</dbReference>
<dbReference type="Gene3D" id="3.40.50.11260">
    <property type="match status" value="1"/>
</dbReference>
<keyword evidence="11" id="KW-1185">Reference proteome</keyword>
<dbReference type="GO" id="GO:0005524">
    <property type="term" value="F:ATP binding"/>
    <property type="evidence" value="ECO:0007669"/>
    <property type="project" value="UniProtKB-KW"/>
</dbReference>
<name>A0A2A2J2M5_9BILA</name>
<keyword evidence="5" id="KW-0809">Transit peptide</keyword>
<dbReference type="InterPro" id="IPR020575">
    <property type="entry name" value="Hsp90_N"/>
</dbReference>
<keyword evidence="7" id="KW-0143">Chaperone</keyword>
<gene>
    <name evidence="10" type="ORF">WR25_02760</name>
</gene>
<proteinExistence type="inferred from homology"/>
<dbReference type="EMBL" id="LIAE01010740">
    <property type="protein sequence ID" value="PAV55921.1"/>
    <property type="molecule type" value="Genomic_DNA"/>
</dbReference>
<dbReference type="Gene3D" id="3.30.230.80">
    <property type="match status" value="1"/>
</dbReference>
<feature type="binding site" evidence="8">
    <location>
        <position position="130"/>
    </location>
    <ligand>
        <name>ATP</name>
        <dbReference type="ChEBI" id="CHEBI:30616"/>
    </ligand>
</feature>
<dbReference type="SUPFAM" id="SSF54211">
    <property type="entry name" value="Ribosomal protein S5 domain 2-like"/>
    <property type="match status" value="1"/>
</dbReference>
<feature type="binding site" evidence="8">
    <location>
        <position position="380"/>
    </location>
    <ligand>
        <name>ATP</name>
        <dbReference type="ChEBI" id="CHEBI:30616"/>
    </ligand>
</feature>
<keyword evidence="4 8" id="KW-0067">ATP-binding</keyword>
<keyword evidence="6" id="KW-0496">Mitochondrion</keyword>
<feature type="binding site" evidence="8">
    <location>
        <begin position="169"/>
        <end position="174"/>
    </location>
    <ligand>
        <name>ATP</name>
        <dbReference type="ChEBI" id="CHEBI:30616"/>
    </ligand>
</feature>
<dbReference type="GO" id="GO:0051082">
    <property type="term" value="F:unfolded protein binding"/>
    <property type="evidence" value="ECO:0007669"/>
    <property type="project" value="InterPro"/>
</dbReference>
<dbReference type="InterPro" id="IPR020568">
    <property type="entry name" value="Ribosomal_Su5_D2-typ_SF"/>
</dbReference>
<dbReference type="Gene3D" id="1.20.120.790">
    <property type="entry name" value="Heat shock protein 90, C-terminal domain"/>
    <property type="match status" value="1"/>
</dbReference>
<feature type="domain" description="Histidine kinase/HSP90-like ATPase" evidence="9">
    <location>
        <begin position="80"/>
        <end position="231"/>
    </location>
</feature>
<evidence type="ECO:0000313" key="11">
    <source>
        <dbReference type="Proteomes" id="UP000218231"/>
    </source>
</evidence>
<evidence type="ECO:0000256" key="4">
    <source>
        <dbReference type="ARBA" id="ARBA00022840"/>
    </source>
</evidence>
<feature type="binding site" evidence="8">
    <location>
        <position position="149"/>
    </location>
    <ligand>
        <name>ATP</name>
        <dbReference type="ChEBI" id="CHEBI:30616"/>
    </ligand>
</feature>
<dbReference type="InterPro" id="IPR037196">
    <property type="entry name" value="HSP90_C"/>
</dbReference>
<evidence type="ECO:0000259" key="9">
    <source>
        <dbReference type="SMART" id="SM00387"/>
    </source>
</evidence>
<dbReference type="GO" id="GO:0070013">
    <property type="term" value="C:intracellular organelle lumen"/>
    <property type="evidence" value="ECO:0007669"/>
    <property type="project" value="UniProtKB-ARBA"/>
</dbReference>
<comment type="similarity">
    <text evidence="2">Belongs to the heat shock protein 90 family.</text>
</comment>
<protein>
    <recommendedName>
        <fullName evidence="9">Histidine kinase/HSP90-like ATPase domain-containing protein</fullName>
    </recommendedName>
</protein>
<dbReference type="SUPFAM" id="SSF55874">
    <property type="entry name" value="ATPase domain of HSP90 chaperone/DNA topoisomerase II/histidine kinase"/>
    <property type="match status" value="1"/>
</dbReference>
<feature type="binding site" evidence="8">
    <location>
        <begin position="150"/>
        <end position="151"/>
    </location>
    <ligand>
        <name>ATP</name>
        <dbReference type="ChEBI" id="CHEBI:30616"/>
    </ligand>
</feature>
<evidence type="ECO:0000256" key="7">
    <source>
        <dbReference type="ARBA" id="ARBA00023186"/>
    </source>
</evidence>
<evidence type="ECO:0000256" key="3">
    <source>
        <dbReference type="ARBA" id="ARBA00022741"/>
    </source>
</evidence>
<dbReference type="OrthoDB" id="28737at2759"/>
<dbReference type="AlphaFoldDB" id="A0A2A2J2M5"/>
<evidence type="ECO:0000313" key="10">
    <source>
        <dbReference type="EMBL" id="PAV55921.1"/>
    </source>
</evidence>
<dbReference type="NCBIfam" id="NF003555">
    <property type="entry name" value="PRK05218.1"/>
    <property type="match status" value="1"/>
</dbReference>
<reference evidence="10 11" key="1">
    <citation type="journal article" date="2017" name="Curr. Biol.">
        <title>Genome architecture and evolution of a unichromosomal asexual nematode.</title>
        <authorList>
            <person name="Fradin H."/>
            <person name="Zegar C."/>
            <person name="Gutwein M."/>
            <person name="Lucas J."/>
            <person name="Kovtun M."/>
            <person name="Corcoran D."/>
            <person name="Baugh L.R."/>
            <person name="Kiontke K."/>
            <person name="Gunsalus K."/>
            <person name="Fitch D.H."/>
            <person name="Piano F."/>
        </authorList>
    </citation>
    <scope>NUCLEOTIDE SEQUENCE [LARGE SCALE GENOMIC DNA]</scope>
    <source>
        <strain evidence="10">PF1309</strain>
    </source>
</reference>
<feature type="binding site" evidence="8">
    <location>
        <position position="221"/>
    </location>
    <ligand>
        <name>ATP</name>
        <dbReference type="ChEBI" id="CHEBI:30616"/>
    </ligand>
</feature>
<dbReference type="InterPro" id="IPR036890">
    <property type="entry name" value="HATPase_C_sf"/>
</dbReference>
<keyword evidence="3 8" id="KW-0547">Nucleotide-binding</keyword>
<dbReference type="FunFam" id="1.20.120.790:FF:000004">
    <property type="entry name" value="Heat shock protein 75 kDa"/>
    <property type="match status" value="1"/>
</dbReference>
<dbReference type="PANTHER" id="PTHR11528">
    <property type="entry name" value="HEAT SHOCK PROTEIN 90 FAMILY MEMBER"/>
    <property type="match status" value="1"/>
</dbReference>
<dbReference type="InterPro" id="IPR003594">
    <property type="entry name" value="HATPase_dom"/>
</dbReference>
<comment type="subcellular location">
    <subcellularLocation>
        <location evidence="1">Mitochondrion</location>
    </subcellularLocation>
</comment>
<dbReference type="Pfam" id="PF00183">
    <property type="entry name" value="HSP90"/>
    <property type="match status" value="1"/>
</dbReference>
<dbReference type="FunFam" id="3.40.50.11260:FF:000004">
    <property type="entry name" value="Heat shock protein 75 mitochondrial"/>
    <property type="match status" value="1"/>
</dbReference>
<dbReference type="InterPro" id="IPR001404">
    <property type="entry name" value="Hsp90_fam"/>
</dbReference>
<dbReference type="FunFam" id="3.30.230.80:FF:000004">
    <property type="entry name" value="Heat shock protein 75 kDa"/>
    <property type="match status" value="1"/>
</dbReference>
<evidence type="ECO:0000256" key="1">
    <source>
        <dbReference type="ARBA" id="ARBA00004173"/>
    </source>
</evidence>
<evidence type="ECO:0000256" key="6">
    <source>
        <dbReference type="ARBA" id="ARBA00023128"/>
    </source>
</evidence>
<dbReference type="Pfam" id="PF13589">
    <property type="entry name" value="HATPase_c_3"/>
    <property type="match status" value="1"/>
</dbReference>
<dbReference type="PIRSF" id="PIRSF002583">
    <property type="entry name" value="Hsp90"/>
    <property type="match status" value="1"/>
</dbReference>
<dbReference type="SMART" id="SM00387">
    <property type="entry name" value="HATPase_c"/>
    <property type="match status" value="1"/>
</dbReference>
<dbReference type="GO" id="GO:0140662">
    <property type="term" value="F:ATP-dependent protein folding chaperone"/>
    <property type="evidence" value="ECO:0007669"/>
    <property type="project" value="InterPro"/>
</dbReference>
<accession>A0A2A2J2M5</accession>
<evidence type="ECO:0000256" key="5">
    <source>
        <dbReference type="ARBA" id="ARBA00022946"/>
    </source>
</evidence>
<evidence type="ECO:0000256" key="2">
    <source>
        <dbReference type="ARBA" id="ARBA00008239"/>
    </source>
</evidence>
<dbReference type="CDD" id="cd16927">
    <property type="entry name" value="HATPase_Hsp90-like"/>
    <property type="match status" value="1"/>
</dbReference>
<feature type="binding site" evidence="8">
    <location>
        <position position="87"/>
    </location>
    <ligand>
        <name>ATP</name>
        <dbReference type="ChEBI" id="CHEBI:30616"/>
    </ligand>
</feature>
<feature type="binding site" evidence="8">
    <location>
        <position position="135"/>
    </location>
    <ligand>
        <name>ATP</name>
        <dbReference type="ChEBI" id="CHEBI:30616"/>
    </ligand>
</feature>
<organism evidence="10 11">
    <name type="scientific">Diploscapter pachys</name>
    <dbReference type="NCBI Taxonomy" id="2018661"/>
    <lineage>
        <taxon>Eukaryota</taxon>
        <taxon>Metazoa</taxon>
        <taxon>Ecdysozoa</taxon>
        <taxon>Nematoda</taxon>
        <taxon>Chromadorea</taxon>
        <taxon>Rhabditida</taxon>
        <taxon>Rhabditina</taxon>
        <taxon>Rhabditomorpha</taxon>
        <taxon>Rhabditoidea</taxon>
        <taxon>Rhabditidae</taxon>
        <taxon>Diploscapter</taxon>
    </lineage>
</organism>
<dbReference type="Proteomes" id="UP000218231">
    <property type="component" value="Unassembled WGS sequence"/>
</dbReference>
<dbReference type="Gene3D" id="3.30.565.10">
    <property type="entry name" value="Histidine kinase-like ATPase, C-terminal domain"/>
    <property type="match status" value="1"/>
</dbReference>
<evidence type="ECO:0000256" key="8">
    <source>
        <dbReference type="PIRSR" id="PIRSR002583-1"/>
    </source>
</evidence>
<feature type="binding site" evidence="8">
    <location>
        <position position="91"/>
    </location>
    <ligand>
        <name>ATP</name>
        <dbReference type="ChEBI" id="CHEBI:30616"/>
    </ligand>
</feature>
<dbReference type="STRING" id="2018661.A0A2A2J2M5"/>
<dbReference type="SUPFAM" id="SSF110942">
    <property type="entry name" value="HSP90 C-terminal domain"/>
    <property type="match status" value="1"/>
</dbReference>
<comment type="caution">
    <text evidence="10">The sequence shown here is derived from an EMBL/GenBank/DDBJ whole genome shotgun (WGS) entry which is preliminary data.</text>
</comment>
<sequence length="686" mass="78398">MLSARCLVARTLVRQRLHSNSTRFLPAIASNPCTSGQQIQLLPKSQFHNSFHLCGNTQRHEFQAETKNLMDIVAKSLYSNSEVFVRELISNASDALEKRRFVELSGNAVEGPSEIRITTDKARRIITFEDSGIGMDRDDLISCLGTIAKSGSKEFIEKHKDNAEAVIGQFGVGFYSAFMVADSVTVETRKIGTDSNQGLKWHWNGENSYEISEVDGLSTGTKITLHLKAGDAAEYGDEAKIKDVINKYSYFVSQPILINGERINNLNAIWTMNPKEVTKEMHETFFKQLLKSQKKHEMIQRADYTIHFHTETPISIRAVVYIPHLHFNQFTFLATQKECGLSLYARRVLIKPNAEELIPHFLRFAIGIVDSEDIPLNLSREMLQNNPLLRKISKILTDKILSFLQSEMKKDPIKYSEFYKNFSLYIKEGVITDVEQSSREEIAKLLLFESSNKKPGELTSLSDYVKRMQEGQKEIYYMFATSRQLAESSPYFEIIKSKNREVLFIYDPADEVVMLSLNQFNMRTLVAVEKWAQQEADKPDEKKAESEFRDVDRKELLDYIKETLGSVKVHDISGNHRPSEHPMMVTVKEMGAARHFLRTGEIKDMEHLVYFQPHVHINLTHPLIKSLNKMRRGTQKETAQLLIEQLYDNALITAGLIKDTSRMIPRLNKLLTEMADGSGKSQILTP</sequence>
<dbReference type="PRINTS" id="PR00775">
    <property type="entry name" value="HEATSHOCK90"/>
</dbReference>
<dbReference type="GO" id="GO:0005739">
    <property type="term" value="C:mitochondrion"/>
    <property type="evidence" value="ECO:0007669"/>
    <property type="project" value="UniProtKB-SubCell"/>
</dbReference>
<dbReference type="GO" id="GO:0016887">
    <property type="term" value="F:ATP hydrolysis activity"/>
    <property type="evidence" value="ECO:0007669"/>
    <property type="project" value="InterPro"/>
</dbReference>